<proteinExistence type="predicted"/>
<accession>A0A1E3HA93</accession>
<dbReference type="Proteomes" id="UP000094065">
    <property type="component" value="Unassembled WGS sequence"/>
</dbReference>
<dbReference type="OrthoDB" id="2578343at2759"/>
<protein>
    <submittedName>
        <fullName evidence="2">Uncharacterized protein</fullName>
    </submittedName>
</protein>
<evidence type="ECO:0000313" key="2">
    <source>
        <dbReference type="EMBL" id="ODN72686.1"/>
    </source>
</evidence>
<dbReference type="RefSeq" id="XP_018988627.1">
    <property type="nucleotide sequence ID" value="XM_019142964.1"/>
</dbReference>
<feature type="region of interest" description="Disordered" evidence="1">
    <location>
        <begin position="119"/>
        <end position="173"/>
    </location>
</feature>
<feature type="compositionally biased region" description="Low complexity" evidence="1">
    <location>
        <begin position="154"/>
        <end position="164"/>
    </location>
</feature>
<dbReference type="AlphaFoldDB" id="A0A1E3HA93"/>
<evidence type="ECO:0000313" key="3">
    <source>
        <dbReference type="Proteomes" id="UP000094065"/>
    </source>
</evidence>
<reference evidence="2 3" key="1">
    <citation type="submission" date="2016-06" db="EMBL/GenBank/DDBJ databases">
        <title>Evolution of pathogenesis and genome organization in the Tremellales.</title>
        <authorList>
            <person name="Cuomo C."/>
            <person name="Litvintseva A."/>
            <person name="Heitman J."/>
            <person name="Chen Y."/>
            <person name="Sun S."/>
            <person name="Springer D."/>
            <person name="Dromer F."/>
            <person name="Young S."/>
            <person name="Zeng Q."/>
            <person name="Chapman S."/>
            <person name="Gujja S."/>
            <person name="Saif S."/>
            <person name="Birren B."/>
        </authorList>
    </citation>
    <scope>NUCLEOTIDE SEQUENCE [LARGE SCALE GENOMIC DNA]</scope>
    <source>
        <strain evidence="2 3">CBS 6039</strain>
    </source>
</reference>
<feature type="compositionally biased region" description="Acidic residues" evidence="1">
    <location>
        <begin position="120"/>
        <end position="153"/>
    </location>
</feature>
<organism evidence="2 3">
    <name type="scientific">Cryptococcus amylolentus CBS 6039</name>
    <dbReference type="NCBI Taxonomy" id="1295533"/>
    <lineage>
        <taxon>Eukaryota</taxon>
        <taxon>Fungi</taxon>
        <taxon>Dikarya</taxon>
        <taxon>Basidiomycota</taxon>
        <taxon>Agaricomycotina</taxon>
        <taxon>Tremellomycetes</taxon>
        <taxon>Tremellales</taxon>
        <taxon>Cryptococcaceae</taxon>
        <taxon>Cryptococcus</taxon>
    </lineage>
</organism>
<evidence type="ECO:0000256" key="1">
    <source>
        <dbReference type="SAM" id="MobiDB-lite"/>
    </source>
</evidence>
<dbReference type="GeneID" id="30159434"/>
<name>A0A1E3HA93_9TREE</name>
<keyword evidence="3" id="KW-1185">Reference proteome</keyword>
<comment type="caution">
    <text evidence="2">The sequence shown here is derived from an EMBL/GenBank/DDBJ whole genome shotgun (WGS) entry which is preliminary data.</text>
</comment>
<gene>
    <name evidence="2" type="ORF">L202_08125</name>
</gene>
<dbReference type="EMBL" id="AWGJ01000014">
    <property type="protein sequence ID" value="ODN72686.1"/>
    <property type="molecule type" value="Genomic_DNA"/>
</dbReference>
<sequence length="246" mass="27574">MVLQYPRSASTAVGRHRVPLRSLRPHRLAKQVWGNIPSFDGALWRFVCSPVGFLLWPGRLLHSIRDLASLEKVEVLHLYNVEEILKRIANCNPSRWRVGVRTAEEMLTGVKEAFVQEEQYASEDEASEDEASEDEASEDEASEHEANEEEASEEGVSVEGASEEGASEKEKKSLSVSFHPAAAFYKTFGSYGHSQKEAWYRSIVSEPLAKLVALRQKLADRTGEPLDYFSGLSKKNVETILDTYKG</sequence>